<dbReference type="PRINTS" id="PR00702">
    <property type="entry name" value="ACRIFLAVINRP"/>
</dbReference>
<dbReference type="Gene3D" id="1.20.1640.10">
    <property type="entry name" value="Multidrug efflux transporter AcrB transmembrane domain"/>
    <property type="match status" value="2"/>
</dbReference>
<dbReference type="GO" id="GO:0005886">
    <property type="term" value="C:plasma membrane"/>
    <property type="evidence" value="ECO:0007669"/>
    <property type="project" value="TreeGrafter"/>
</dbReference>
<feature type="transmembrane region" description="Helical" evidence="1">
    <location>
        <begin position="960"/>
        <end position="979"/>
    </location>
</feature>
<dbReference type="Gene3D" id="3.30.70.1440">
    <property type="entry name" value="Multidrug efflux transporter AcrB pore domain"/>
    <property type="match status" value="1"/>
</dbReference>
<dbReference type="STRING" id="1236989.JCM15548_14553"/>
<feature type="transmembrane region" description="Helical" evidence="1">
    <location>
        <begin position="468"/>
        <end position="494"/>
    </location>
</feature>
<dbReference type="Gene3D" id="3.30.70.1320">
    <property type="entry name" value="Multidrug efflux transporter AcrB pore domain like"/>
    <property type="match status" value="1"/>
</dbReference>
<dbReference type="PANTHER" id="PTHR32063:SF18">
    <property type="entry name" value="CATION EFFLUX SYSTEM PROTEIN"/>
    <property type="match status" value="1"/>
</dbReference>
<dbReference type="Gene3D" id="3.30.70.1430">
    <property type="entry name" value="Multidrug efflux transporter AcrB pore domain"/>
    <property type="match status" value="2"/>
</dbReference>
<protein>
    <submittedName>
        <fullName evidence="2">Acriflavin resistance protein</fullName>
    </submittedName>
</protein>
<proteinExistence type="predicted"/>
<feature type="transmembrane region" description="Helical" evidence="1">
    <location>
        <begin position="390"/>
        <end position="414"/>
    </location>
</feature>
<dbReference type="InterPro" id="IPR001036">
    <property type="entry name" value="Acrflvin-R"/>
</dbReference>
<dbReference type="GO" id="GO:0042910">
    <property type="term" value="F:xenobiotic transmembrane transporter activity"/>
    <property type="evidence" value="ECO:0007669"/>
    <property type="project" value="TreeGrafter"/>
</dbReference>
<evidence type="ECO:0000313" key="3">
    <source>
        <dbReference type="Proteomes" id="UP000032900"/>
    </source>
</evidence>
<keyword evidence="1" id="KW-0472">Membrane</keyword>
<dbReference type="AlphaFoldDB" id="A0A0E9LQ25"/>
<keyword evidence="1" id="KW-0812">Transmembrane</keyword>
<feature type="transmembrane region" description="Helical" evidence="1">
    <location>
        <begin position="885"/>
        <end position="906"/>
    </location>
</feature>
<name>A0A0E9LQ25_9BACT</name>
<dbReference type="Proteomes" id="UP000032900">
    <property type="component" value="Unassembled WGS sequence"/>
</dbReference>
<dbReference type="Gene3D" id="3.30.2090.10">
    <property type="entry name" value="Multidrug efflux transporter AcrB TolC docking domain, DN and DC subdomains"/>
    <property type="match status" value="2"/>
</dbReference>
<accession>A0A0E9LQ25</accession>
<keyword evidence="3" id="KW-1185">Reference proteome</keyword>
<dbReference type="OrthoDB" id="9798415at2"/>
<evidence type="ECO:0000313" key="2">
    <source>
        <dbReference type="EMBL" id="GAO27707.1"/>
    </source>
</evidence>
<feature type="transmembrane region" description="Helical" evidence="1">
    <location>
        <begin position="365"/>
        <end position="384"/>
    </location>
</feature>
<feature type="transmembrane region" description="Helical" evidence="1">
    <location>
        <begin position="435"/>
        <end position="462"/>
    </location>
</feature>
<feature type="transmembrane region" description="Helical" evidence="1">
    <location>
        <begin position="857"/>
        <end position="878"/>
    </location>
</feature>
<dbReference type="SUPFAM" id="SSF82693">
    <property type="entry name" value="Multidrug efflux transporter AcrB pore domain, PN1, PN2, PC1 and PC2 subdomains"/>
    <property type="match status" value="2"/>
</dbReference>
<sequence length="1044" mass="117345">MKKNIGAIEAVMRHHKLMFFFVGVLVLFGVFALVKMPKQEFPTFTIRQGVVVGIYPGATSAQVEEQLAKPLEKFLFTYKEVNREKTYSMSRDGIVYIMVELENNVHNKDEVWSKIKHGISLFKMQLPSGVLAVIANDDFGDTSALLIALESDTRSYRELEDYAEILETKLRLLKSASNFRLYGTQKEQINVYLNREKLAIYGINYKTLAANLFSQGLTTVSGKVETGNSNMPLHFSSIYNSETEVAEQIIYSSPDGTIVKLKDVATITKEYETPKRFTQNNGKKSIILSMEMREGHNIIAYGNDVDEILKEFDTLIPDDVAVQRIADQPKVVETSVQNFLRDLVIAVVIIILIMLILFPLRSAIIASTTIPITVFITLGLMYLLNIPLNTVTLAALIVILGMVVDNSVVVIDGYMEYLEKGVSKWHAAVLSAKNYNGAIFFATFALCSIFLPVLAIFTGIWADFVKHFPWTFSIALVVSYLLSMFYIPILEFLLIKRKTKEKKFNLNTIIQKFYVKGLDATFRYPFITIALTAIFIVVSIVFFFSNDQRMFPNADRDQFAVEIYLPQGTPVGKTKIVADSLYQLLKRDEEIVSITSFIGMSSPRFQTTYAPNIGGENFAQFIVNTTSEQSTIELLDKYTPLYQNYFPNAYVRFKQLDYQLSQNPIEVRLTGNQIGQLKQYSDTLISALSGVESLVWLHTNYEEALPALQVDLNTAEASRLGIVKSLAELELTGYYTGIPVGTVWEADYPLSVIMKTDKHEVNDNPNNVDNKYISTLLPGISVPLRQIADVRPVWHEGQIVRRNGVRTITVLADVKRGYSETATFKEIKGIIENEIAPNLPSDISYSYGGMHEGDMEVVPSIIEVLIIAVLIIFLLLLFKFKKINVALAALLSLSFVLPGTSLGLWITGTPLTLTVILGIISLFGITIRNTILIFEHAEDLRINKKTTARQAAYEAGQRRMVPIFLTSATTAIGIIPMILSNSSLWSPMGIVIFYGTILSMIILVLTLPAMYWKIFQKVKIRDISKKFSNKINLSNQNKYSSDEV</sequence>
<organism evidence="2 3">
    <name type="scientific">Geofilum rubicundum JCM 15548</name>
    <dbReference type="NCBI Taxonomy" id="1236989"/>
    <lineage>
        <taxon>Bacteria</taxon>
        <taxon>Pseudomonadati</taxon>
        <taxon>Bacteroidota</taxon>
        <taxon>Bacteroidia</taxon>
        <taxon>Marinilabiliales</taxon>
        <taxon>Marinilabiliaceae</taxon>
        <taxon>Geofilum</taxon>
    </lineage>
</organism>
<dbReference type="Pfam" id="PF00873">
    <property type="entry name" value="ACR_tran"/>
    <property type="match status" value="1"/>
</dbReference>
<reference evidence="2 3" key="1">
    <citation type="journal article" date="2015" name="Microbes Environ.">
        <title>Distribution and evolution of nitrogen fixation genes in the phylum bacteroidetes.</title>
        <authorList>
            <person name="Inoue J."/>
            <person name="Oshima K."/>
            <person name="Suda W."/>
            <person name="Sakamoto M."/>
            <person name="Iino T."/>
            <person name="Noda S."/>
            <person name="Hongoh Y."/>
            <person name="Hattori M."/>
            <person name="Ohkuma M."/>
        </authorList>
    </citation>
    <scope>NUCLEOTIDE SEQUENCE [LARGE SCALE GENOMIC DNA]</scope>
    <source>
        <strain evidence="2">JCM 15548</strain>
    </source>
</reference>
<dbReference type="PANTHER" id="PTHR32063">
    <property type="match status" value="1"/>
</dbReference>
<keyword evidence="1" id="KW-1133">Transmembrane helix</keyword>
<dbReference type="InterPro" id="IPR027463">
    <property type="entry name" value="AcrB_DN_DC_subdom"/>
</dbReference>
<feature type="transmembrane region" description="Helical" evidence="1">
    <location>
        <begin position="522"/>
        <end position="544"/>
    </location>
</feature>
<gene>
    <name evidence="2" type="ORF">JCM15548_14553</name>
</gene>
<comment type="caution">
    <text evidence="2">The sequence shown here is derived from an EMBL/GenBank/DDBJ whole genome shotgun (WGS) entry which is preliminary data.</text>
</comment>
<dbReference type="SUPFAM" id="SSF82714">
    <property type="entry name" value="Multidrug efflux transporter AcrB TolC docking domain, DN and DC subdomains"/>
    <property type="match status" value="2"/>
</dbReference>
<feature type="transmembrane region" description="Helical" evidence="1">
    <location>
        <begin position="912"/>
        <end position="934"/>
    </location>
</feature>
<dbReference type="SUPFAM" id="SSF82866">
    <property type="entry name" value="Multidrug efflux transporter AcrB transmembrane domain"/>
    <property type="match status" value="2"/>
</dbReference>
<dbReference type="EMBL" id="BAZW01000088">
    <property type="protein sequence ID" value="GAO27707.1"/>
    <property type="molecule type" value="Genomic_DNA"/>
</dbReference>
<dbReference type="RefSeq" id="WP_062128703.1">
    <property type="nucleotide sequence ID" value="NZ_BAZW01000088.1"/>
</dbReference>
<feature type="transmembrane region" description="Helical" evidence="1">
    <location>
        <begin position="991"/>
        <end position="1012"/>
    </location>
</feature>
<evidence type="ECO:0000256" key="1">
    <source>
        <dbReference type="SAM" id="Phobius"/>
    </source>
</evidence>
<feature type="transmembrane region" description="Helical" evidence="1">
    <location>
        <begin position="339"/>
        <end position="358"/>
    </location>
</feature>